<dbReference type="RefSeq" id="WP_338418885.1">
    <property type="nucleotide sequence ID" value="NZ_LS483499.1"/>
</dbReference>
<dbReference type="Proteomes" id="UP000248758">
    <property type="component" value="Chromosome 1"/>
</dbReference>
<sequence>MQQGENLQAMYIFARVVEQQSFSLAAGYWAYQQPQSAAKSPHWKTVWR</sequence>
<gene>
    <name evidence="1" type="ORF">NCTC11468_03325</name>
</gene>
<dbReference type="EMBL" id="LS483499">
    <property type="protein sequence ID" value="SQK76930.1"/>
    <property type="molecule type" value="Genomic_DNA"/>
</dbReference>
<dbReference type="AlphaFoldDB" id="A0A2X5PUZ0"/>
<name>A0A2X5PUZ0_9GAMM</name>
<reference evidence="1 2" key="1">
    <citation type="submission" date="2018-06" db="EMBL/GenBank/DDBJ databases">
        <authorList>
            <consortium name="Pathogen Informatics"/>
            <person name="Doyle S."/>
        </authorList>
    </citation>
    <scope>NUCLEOTIDE SEQUENCE [LARGE SCALE GENOMIC DNA]</scope>
    <source>
        <strain evidence="1 2">NCTC11468</strain>
    </source>
</reference>
<organism evidence="1 2">
    <name type="scientific">Tatumella ptyseos</name>
    <dbReference type="NCBI Taxonomy" id="82987"/>
    <lineage>
        <taxon>Bacteria</taxon>
        <taxon>Pseudomonadati</taxon>
        <taxon>Pseudomonadota</taxon>
        <taxon>Gammaproteobacteria</taxon>
        <taxon>Enterobacterales</taxon>
        <taxon>Erwiniaceae</taxon>
        <taxon>Tatumella</taxon>
    </lineage>
</organism>
<evidence type="ECO:0000313" key="1">
    <source>
        <dbReference type="EMBL" id="SQK76930.1"/>
    </source>
</evidence>
<dbReference type="KEGG" id="tpty:NCTC11468_03325"/>
<accession>A0A2X5PUZ0</accession>
<protein>
    <submittedName>
        <fullName evidence="1">Uncharacterized protein</fullName>
    </submittedName>
</protein>
<evidence type="ECO:0000313" key="2">
    <source>
        <dbReference type="Proteomes" id="UP000248758"/>
    </source>
</evidence>
<proteinExistence type="predicted"/>